<sequence length="61" mass="7171">MPDLYFFLSILGIFRLQNQQNCRSLGGTSSGLSYPFLMVLIINGRWHIHYKEKLMSKLYVM</sequence>
<accession>A0A0V0HN41</accession>
<reference evidence="1" key="1">
    <citation type="submission" date="2015-12" db="EMBL/GenBank/DDBJ databases">
        <title>Gene expression during late stages of embryo sac development: a critical building block for successful pollen-pistil interactions.</title>
        <authorList>
            <person name="Liu Y."/>
            <person name="Joly V."/>
            <person name="Sabar M."/>
            <person name="Matton D.P."/>
        </authorList>
    </citation>
    <scope>NUCLEOTIDE SEQUENCE</scope>
</reference>
<evidence type="ECO:0000313" key="1">
    <source>
        <dbReference type="EMBL" id="JAP21810.1"/>
    </source>
</evidence>
<proteinExistence type="predicted"/>
<name>A0A0V0HN41_SOLCH</name>
<organism evidence="1">
    <name type="scientific">Solanum chacoense</name>
    <name type="common">Chaco potato</name>
    <dbReference type="NCBI Taxonomy" id="4108"/>
    <lineage>
        <taxon>Eukaryota</taxon>
        <taxon>Viridiplantae</taxon>
        <taxon>Streptophyta</taxon>
        <taxon>Embryophyta</taxon>
        <taxon>Tracheophyta</taxon>
        <taxon>Spermatophyta</taxon>
        <taxon>Magnoliopsida</taxon>
        <taxon>eudicotyledons</taxon>
        <taxon>Gunneridae</taxon>
        <taxon>Pentapetalae</taxon>
        <taxon>asterids</taxon>
        <taxon>lamiids</taxon>
        <taxon>Solanales</taxon>
        <taxon>Solanaceae</taxon>
        <taxon>Solanoideae</taxon>
        <taxon>Solaneae</taxon>
        <taxon>Solanum</taxon>
    </lineage>
</organism>
<dbReference type="AlphaFoldDB" id="A0A0V0HN41"/>
<protein>
    <submittedName>
        <fullName evidence="1">Putative ovule protein</fullName>
    </submittedName>
</protein>
<dbReference type="EMBL" id="GEDG01017277">
    <property type="protein sequence ID" value="JAP21810.1"/>
    <property type="molecule type" value="Transcribed_RNA"/>
</dbReference>